<protein>
    <submittedName>
        <fullName evidence="3">SGNH/GDSL hydrolase family protein</fullName>
    </submittedName>
</protein>
<dbReference type="InterPro" id="IPR013830">
    <property type="entry name" value="SGNH_hydro"/>
</dbReference>
<keyword evidence="1" id="KW-0732">Signal</keyword>
<feature type="signal peptide" evidence="1">
    <location>
        <begin position="1"/>
        <end position="20"/>
    </location>
</feature>
<keyword evidence="4" id="KW-1185">Reference proteome</keyword>
<feature type="domain" description="SGNH hydrolase-type esterase" evidence="2">
    <location>
        <begin position="58"/>
        <end position="227"/>
    </location>
</feature>
<evidence type="ECO:0000259" key="2">
    <source>
        <dbReference type="Pfam" id="PF13472"/>
    </source>
</evidence>
<dbReference type="Pfam" id="PF13472">
    <property type="entry name" value="Lipase_GDSL_2"/>
    <property type="match status" value="1"/>
</dbReference>
<sequence length="400" mass="44983">MIKYLFVLAFTACLFFSVKAQPVAVANALPYSNYYKIRGGANNFMYAVKKNKSATVAFLGGSITYNPGWRNKVTAYLNERFPDTKFRFIMAGIPSLGSLPHAFRLKRDVLDSGRIDLLFIEAAVNDRVNGTDSLTQLRDLEGIVRHAKRINPLIDIVMMSFADPDKNSDYAKGKIPVEVTNHELVAKHYNLPSINLAKEVYDKIKNKEFSWDNDFKDLHPSPFGQELYFANIKSLIQKLDKQQFTAPNHKKFPKMLNKWSFATGNYQNITTAKLNGKWVLNPAWSPADGLGTRPGFVNVPMLITDTPGAELTLPFTGTAIGMGIVSGGDAGTVSYSIDNRPYQEIDLFTPWSNSLHLPWYILFSGNLHRGKHVLKLKIADHHNINSKGNACRIVYFLRNE</sequence>
<name>A0ABR7X4D9_9SPHI</name>
<reference evidence="3 4" key="1">
    <citation type="submission" date="2020-09" db="EMBL/GenBank/DDBJ databases">
        <title>Novel species of Mucilaginibacter isolated from a glacier on the Tibetan Plateau.</title>
        <authorList>
            <person name="Liu Q."/>
            <person name="Xin Y.-H."/>
        </authorList>
    </citation>
    <scope>NUCLEOTIDE SEQUENCE [LARGE SCALE GENOMIC DNA]</scope>
    <source>
        <strain evidence="3 4">CGMCC 1.13878</strain>
    </source>
</reference>
<feature type="chain" id="PRO_5045361531" evidence="1">
    <location>
        <begin position="21"/>
        <end position="400"/>
    </location>
</feature>
<dbReference type="Proteomes" id="UP000618754">
    <property type="component" value="Unassembled WGS sequence"/>
</dbReference>
<evidence type="ECO:0000313" key="4">
    <source>
        <dbReference type="Proteomes" id="UP000618754"/>
    </source>
</evidence>
<evidence type="ECO:0000256" key="1">
    <source>
        <dbReference type="SAM" id="SignalP"/>
    </source>
</evidence>
<dbReference type="CDD" id="cd00229">
    <property type="entry name" value="SGNH_hydrolase"/>
    <property type="match status" value="1"/>
</dbReference>
<accession>A0ABR7X4D9</accession>
<dbReference type="PANTHER" id="PTHR34407">
    <property type="entry name" value="EXPRESSED PROTEIN"/>
    <property type="match status" value="1"/>
</dbReference>
<dbReference type="GO" id="GO:0016787">
    <property type="term" value="F:hydrolase activity"/>
    <property type="evidence" value="ECO:0007669"/>
    <property type="project" value="UniProtKB-KW"/>
</dbReference>
<dbReference type="EMBL" id="JACWMW010000001">
    <property type="protein sequence ID" value="MBD1384677.1"/>
    <property type="molecule type" value="Genomic_DNA"/>
</dbReference>
<dbReference type="SUPFAM" id="SSF52266">
    <property type="entry name" value="SGNH hydrolase"/>
    <property type="match status" value="1"/>
</dbReference>
<evidence type="ECO:0000313" key="3">
    <source>
        <dbReference type="EMBL" id="MBD1384677.1"/>
    </source>
</evidence>
<organism evidence="3 4">
    <name type="scientific">Mucilaginibacter rigui</name>
    <dbReference type="NCBI Taxonomy" id="534635"/>
    <lineage>
        <taxon>Bacteria</taxon>
        <taxon>Pseudomonadati</taxon>
        <taxon>Bacteroidota</taxon>
        <taxon>Sphingobacteriia</taxon>
        <taxon>Sphingobacteriales</taxon>
        <taxon>Sphingobacteriaceae</taxon>
        <taxon>Mucilaginibacter</taxon>
    </lineage>
</organism>
<comment type="caution">
    <text evidence="3">The sequence shown here is derived from an EMBL/GenBank/DDBJ whole genome shotgun (WGS) entry which is preliminary data.</text>
</comment>
<gene>
    <name evidence="3" type="ORF">IDJ75_05255</name>
</gene>
<keyword evidence="3" id="KW-0378">Hydrolase</keyword>
<dbReference type="RefSeq" id="WP_191174536.1">
    <property type="nucleotide sequence ID" value="NZ_JACWMW010000001.1"/>
</dbReference>
<dbReference type="Gene3D" id="3.40.50.1110">
    <property type="entry name" value="SGNH hydrolase"/>
    <property type="match status" value="1"/>
</dbReference>
<dbReference type="Gene3D" id="2.60.120.260">
    <property type="entry name" value="Galactose-binding domain-like"/>
    <property type="match status" value="1"/>
</dbReference>
<proteinExistence type="predicted"/>
<dbReference type="PANTHER" id="PTHR34407:SF1">
    <property type="entry name" value="SGNH HYDROLASE-TYPE ESTERASE DOMAIN-CONTAINING PROTEIN"/>
    <property type="match status" value="1"/>
</dbReference>
<dbReference type="InterPro" id="IPR036514">
    <property type="entry name" value="SGNH_hydro_sf"/>
</dbReference>